<reference evidence="1 2" key="1">
    <citation type="submission" date="2020-06" db="EMBL/GenBank/DDBJ databases">
        <title>The endosymbiont of the kinetoplastid Bodo saltans is a Paracaedibacter-like alpha-proteobacterium possessing a putative toxin-antitoxin system.</title>
        <authorList>
            <person name="Midha S."/>
            <person name="Rigden D.J."/>
            <person name="Siozios S."/>
            <person name="Hurst G.D.D."/>
            <person name="Jackson A.P."/>
        </authorList>
    </citation>
    <scope>NUCLEOTIDE SEQUENCE [LARGE SCALE GENOMIC DNA]</scope>
    <source>
        <strain evidence="1">Lake Konstanz</strain>
    </source>
</reference>
<dbReference type="Pfam" id="PF09839">
    <property type="entry name" value="DUF2066"/>
    <property type="match status" value="1"/>
</dbReference>
<accession>A0A7L9RUA9</accession>
<evidence type="ECO:0000313" key="2">
    <source>
        <dbReference type="Proteomes" id="UP000594001"/>
    </source>
</evidence>
<keyword evidence="2" id="KW-1185">Reference proteome</keyword>
<dbReference type="Proteomes" id="UP000594001">
    <property type="component" value="Chromosome"/>
</dbReference>
<dbReference type="InterPro" id="IPR018642">
    <property type="entry name" value="DUF2066"/>
</dbReference>
<proteinExistence type="predicted"/>
<dbReference type="RefSeq" id="WP_350331696.1">
    <property type="nucleotide sequence ID" value="NZ_CP054719.1"/>
</dbReference>
<gene>
    <name evidence="1" type="ORF">CPBP_00923</name>
</gene>
<sequence length="367" mass="41686">MNKRLFLYVVALCLMTINASIVFGGAYSIQNIQVQNNGASSSVAKDAALKDARKQAFQAMVQKLVDKKDMDRFENTDDQTVEFLIDSMQIMNEQMGPQSYKAMVSFEFNKQRIEEFFRNKSVQFVVPVHKSIVVLPLLSDGAKTYLFEKENIWMDLWRGHSFNQALMTFVVPNGDLNDMQLLDAEDALIGASEKIAAVAARYQVSAVVVPYVSISIQGRKINVQVDFQEYDAKGIKKNNMIRSHNLTEVAAEVSKQDLLKKLLKISIENIQDFVKAQFGGNQNHNLVYLKVPTKTSDEYCAYIKVLNESGMAQEIQPVELSRNYSVLRVKTLYTLEDLLKFFKERGYNFEISQDVANPYAYEAKPKG</sequence>
<dbReference type="AlphaFoldDB" id="A0A7L9RUA9"/>
<dbReference type="KEGG" id="pbal:CPBP_00923"/>
<name>A0A7L9RUA9_9PROT</name>
<evidence type="ECO:0000313" key="1">
    <source>
        <dbReference type="EMBL" id="QOL20142.1"/>
    </source>
</evidence>
<dbReference type="EMBL" id="CP054719">
    <property type="protein sequence ID" value="QOL20142.1"/>
    <property type="molecule type" value="Genomic_DNA"/>
</dbReference>
<organism evidence="1 2">
    <name type="scientific">Candidatus Bodocaedibacter vickermanii</name>
    <dbReference type="NCBI Taxonomy" id="2741701"/>
    <lineage>
        <taxon>Bacteria</taxon>
        <taxon>Pseudomonadati</taxon>
        <taxon>Pseudomonadota</taxon>
        <taxon>Alphaproteobacteria</taxon>
        <taxon>Holosporales</taxon>
        <taxon>Candidatus Paracaedibacteraceae</taxon>
        <taxon>Candidatus Bodocaedibacter</taxon>
    </lineage>
</organism>
<protein>
    <submittedName>
        <fullName evidence="1">DUF2066 domain-containing protein</fullName>
    </submittedName>
</protein>